<evidence type="ECO:0000256" key="2">
    <source>
        <dbReference type="ARBA" id="ARBA00022801"/>
    </source>
</evidence>
<dbReference type="Proteomes" id="UP000469081">
    <property type="component" value="Unassembled WGS sequence"/>
</dbReference>
<sequence>MLKKILITPLIILSFLQFSFGCTWFSFENDKGHYFIGRTMEWPGDLNTKITLVPRGYKFGNFTTHYGFVGMSHNGNFSDGMNEYGLAVSALWLSGSKYPDKKDADYNITMLLPYVLGNTTTVAQAVEFIKKHKFYTSVLPEISDKVEITVHFAISDAQGNSVVVEFINGKTKIYDNKIKVLTNDPAYDEQLKLLKKYQDREIKEDKFIAFDYSPQGRFAKMVAFNTTKANTPDDLTAVNHAWSMINTVDIPQGSLYWRWVSSKPQFTSYSVVDDLSNRVYYFRTWDNYDIRKVDLSKIDFAKAKYQADTIFGQADYQEFKFK</sequence>
<dbReference type="EMBL" id="VJEZ01000011">
    <property type="protein sequence ID" value="MWZ40470.1"/>
    <property type="molecule type" value="Genomic_DNA"/>
</dbReference>
<comment type="caution">
    <text evidence="4">The sequence shown here is derived from an EMBL/GenBank/DDBJ whole genome shotgun (WGS) entry which is preliminary data.</text>
</comment>
<dbReference type="RefSeq" id="WP_003038948.1">
    <property type="nucleotide sequence ID" value="NZ_VJEZ01000011.1"/>
</dbReference>
<gene>
    <name evidence="4" type="ORF">FNC33_07975</name>
</gene>
<dbReference type="GO" id="GO:0016787">
    <property type="term" value="F:hydrolase activity"/>
    <property type="evidence" value="ECO:0007669"/>
    <property type="project" value="UniProtKB-KW"/>
</dbReference>
<dbReference type="PANTHER" id="PTHR35527">
    <property type="entry name" value="CHOLOYLGLYCINE HYDROLASE"/>
    <property type="match status" value="1"/>
</dbReference>
<feature type="domain" description="Choloylglycine hydrolase/NAAA C-terminal" evidence="3">
    <location>
        <begin position="22"/>
        <end position="299"/>
    </location>
</feature>
<dbReference type="PROSITE" id="PS51257">
    <property type="entry name" value="PROKAR_LIPOPROTEIN"/>
    <property type="match status" value="1"/>
</dbReference>
<dbReference type="Pfam" id="PF02275">
    <property type="entry name" value="CBAH"/>
    <property type="match status" value="1"/>
</dbReference>
<proteinExistence type="inferred from homology"/>
<keyword evidence="2 4" id="KW-0378">Hydrolase</keyword>
<name>A0A6I4RYH9_FRATU</name>
<organism evidence="4 5">
    <name type="scientific">Francisella tularensis</name>
    <dbReference type="NCBI Taxonomy" id="263"/>
    <lineage>
        <taxon>Bacteria</taxon>
        <taxon>Pseudomonadati</taxon>
        <taxon>Pseudomonadota</taxon>
        <taxon>Gammaproteobacteria</taxon>
        <taxon>Thiotrichales</taxon>
        <taxon>Francisellaceae</taxon>
        <taxon>Francisella</taxon>
    </lineage>
</organism>
<evidence type="ECO:0000256" key="1">
    <source>
        <dbReference type="ARBA" id="ARBA00006625"/>
    </source>
</evidence>
<dbReference type="PANTHER" id="PTHR35527:SF2">
    <property type="entry name" value="HYDROLASE"/>
    <property type="match status" value="1"/>
</dbReference>
<accession>A0A6I4RYH9</accession>
<dbReference type="AlphaFoldDB" id="A0A6I4RYH9"/>
<protein>
    <submittedName>
        <fullName evidence="4">Linear amide C-N hydrolase</fullName>
    </submittedName>
</protein>
<evidence type="ECO:0000259" key="3">
    <source>
        <dbReference type="Pfam" id="PF02275"/>
    </source>
</evidence>
<dbReference type="InterPro" id="IPR052193">
    <property type="entry name" value="Peptidase_C59"/>
</dbReference>
<comment type="similarity">
    <text evidence="1">Belongs to the peptidase C59 family.</text>
</comment>
<reference evidence="4 5" key="1">
    <citation type="submission" date="2019-06" db="EMBL/GenBank/DDBJ databases">
        <title>Phylogeography and genetic diversity of Francisella tularensis subsp. holarctica in France (1947-2018).</title>
        <authorList>
            <person name="Kevin M."/>
            <person name="Madani N."/>
            <person name="Maurin M."/>
        </authorList>
    </citation>
    <scope>NUCLEOTIDE SEQUENCE [LARGE SCALE GENOMIC DNA]</scope>
    <source>
        <strain evidence="4 5">ATCC 15482</strain>
    </source>
</reference>
<dbReference type="InterPro" id="IPR029055">
    <property type="entry name" value="Ntn_hydrolases_N"/>
</dbReference>
<evidence type="ECO:0000313" key="4">
    <source>
        <dbReference type="EMBL" id="MWZ40470.1"/>
    </source>
</evidence>
<dbReference type="Gene3D" id="3.60.60.10">
    <property type="entry name" value="Penicillin V Acylase, Chain A"/>
    <property type="match status" value="1"/>
</dbReference>
<evidence type="ECO:0000313" key="5">
    <source>
        <dbReference type="Proteomes" id="UP000469081"/>
    </source>
</evidence>
<dbReference type="SUPFAM" id="SSF56235">
    <property type="entry name" value="N-terminal nucleophile aminohydrolases (Ntn hydrolases)"/>
    <property type="match status" value="1"/>
</dbReference>
<dbReference type="InterPro" id="IPR029132">
    <property type="entry name" value="CBAH/NAAA_C"/>
</dbReference>